<reference evidence="1 2" key="1">
    <citation type="submission" date="2016-10" db="EMBL/GenBank/DDBJ databases">
        <authorList>
            <person name="de Groot N.N."/>
        </authorList>
    </citation>
    <scope>NUCLEOTIDE SEQUENCE [LARGE SCALE GENOMIC DNA]</scope>
    <source>
        <strain evidence="1 2">47C3B</strain>
    </source>
</reference>
<dbReference type="AlphaFoldDB" id="A0A1G7GC50"/>
<evidence type="ECO:0000313" key="1">
    <source>
        <dbReference type="EMBL" id="SDE85665.1"/>
    </source>
</evidence>
<dbReference type="PANTHER" id="PTHR34585">
    <property type="match status" value="1"/>
</dbReference>
<gene>
    <name evidence="1" type="ORF">SAMN05216464_11072</name>
</gene>
<dbReference type="EMBL" id="FNAI01000010">
    <property type="protein sequence ID" value="SDE85665.1"/>
    <property type="molecule type" value="Genomic_DNA"/>
</dbReference>
<dbReference type="RefSeq" id="WP_091151911.1">
    <property type="nucleotide sequence ID" value="NZ_FNAI01000010.1"/>
</dbReference>
<dbReference type="PANTHER" id="PTHR34585:SF22">
    <property type="entry name" value="HELIX-TURN-HELIX DOMAIN-CONTAINING PROTEIN"/>
    <property type="match status" value="1"/>
</dbReference>
<evidence type="ECO:0008006" key="3">
    <source>
        <dbReference type="Google" id="ProtNLM"/>
    </source>
</evidence>
<evidence type="ECO:0000313" key="2">
    <source>
        <dbReference type="Proteomes" id="UP000199072"/>
    </source>
</evidence>
<keyword evidence="2" id="KW-1185">Reference proteome</keyword>
<dbReference type="STRING" id="1391627.SAMN05216464_11072"/>
<sequence>MTVELITKDDLEQFRQTLLHDLKGLLTKRTEEPQKYLKSYQVKNMLKISGGTLHTLRANGTLKFTRIGHIIYYNYEDIMQLMEGPAKNLKR</sequence>
<proteinExistence type="predicted"/>
<protein>
    <recommendedName>
        <fullName evidence="3">Helix-turn-helix domain-containing protein</fullName>
    </recommendedName>
</protein>
<accession>A0A1G7GC50</accession>
<organism evidence="1 2">
    <name type="scientific">Mucilaginibacter pineti</name>
    <dbReference type="NCBI Taxonomy" id="1391627"/>
    <lineage>
        <taxon>Bacteria</taxon>
        <taxon>Pseudomonadati</taxon>
        <taxon>Bacteroidota</taxon>
        <taxon>Sphingobacteriia</taxon>
        <taxon>Sphingobacteriales</taxon>
        <taxon>Sphingobacteriaceae</taxon>
        <taxon>Mucilaginibacter</taxon>
    </lineage>
</organism>
<dbReference type="Proteomes" id="UP000199072">
    <property type="component" value="Unassembled WGS sequence"/>
</dbReference>
<name>A0A1G7GC50_9SPHI</name>
<dbReference type="OrthoDB" id="1524679at2"/>